<name>A0ABQ5IAN5_9ASTR</name>
<organism evidence="2 3">
    <name type="scientific">Tanacetum coccineum</name>
    <dbReference type="NCBI Taxonomy" id="301880"/>
    <lineage>
        <taxon>Eukaryota</taxon>
        <taxon>Viridiplantae</taxon>
        <taxon>Streptophyta</taxon>
        <taxon>Embryophyta</taxon>
        <taxon>Tracheophyta</taxon>
        <taxon>Spermatophyta</taxon>
        <taxon>Magnoliopsida</taxon>
        <taxon>eudicotyledons</taxon>
        <taxon>Gunneridae</taxon>
        <taxon>Pentapetalae</taxon>
        <taxon>asterids</taxon>
        <taxon>campanulids</taxon>
        <taxon>Asterales</taxon>
        <taxon>Asteraceae</taxon>
        <taxon>Asteroideae</taxon>
        <taxon>Anthemideae</taxon>
        <taxon>Anthemidinae</taxon>
        <taxon>Tanacetum</taxon>
    </lineage>
</organism>
<proteinExistence type="predicted"/>
<dbReference type="PANTHER" id="PTHR33067:SF35">
    <property type="entry name" value="ASPARTIC PEPTIDASE DDI1-TYPE DOMAIN-CONTAINING PROTEIN"/>
    <property type="match status" value="1"/>
</dbReference>
<keyword evidence="3" id="KW-1185">Reference proteome</keyword>
<evidence type="ECO:0000256" key="1">
    <source>
        <dbReference type="SAM" id="MobiDB-lite"/>
    </source>
</evidence>
<protein>
    <submittedName>
        <fullName evidence="2">Uncharacterized protein</fullName>
    </submittedName>
</protein>
<gene>
    <name evidence="2" type="ORF">Tco_1092708</name>
</gene>
<feature type="compositionally biased region" description="Polar residues" evidence="1">
    <location>
        <begin position="164"/>
        <end position="176"/>
    </location>
</feature>
<reference evidence="2" key="2">
    <citation type="submission" date="2022-01" db="EMBL/GenBank/DDBJ databases">
        <authorList>
            <person name="Yamashiro T."/>
            <person name="Shiraishi A."/>
            <person name="Satake H."/>
            <person name="Nakayama K."/>
        </authorList>
    </citation>
    <scope>NUCLEOTIDE SEQUENCE</scope>
</reference>
<evidence type="ECO:0000313" key="3">
    <source>
        <dbReference type="Proteomes" id="UP001151760"/>
    </source>
</evidence>
<dbReference type="Proteomes" id="UP001151760">
    <property type="component" value="Unassembled WGS sequence"/>
</dbReference>
<accession>A0ABQ5IAN5</accession>
<dbReference type="PANTHER" id="PTHR33067">
    <property type="entry name" value="RNA-DIRECTED DNA POLYMERASE-RELATED"/>
    <property type="match status" value="1"/>
</dbReference>
<reference evidence="2" key="1">
    <citation type="journal article" date="2022" name="Int. J. Mol. Sci.">
        <title>Draft Genome of Tanacetum Coccineum: Genomic Comparison of Closely Related Tanacetum-Family Plants.</title>
        <authorList>
            <person name="Yamashiro T."/>
            <person name="Shiraishi A."/>
            <person name="Nakayama K."/>
            <person name="Satake H."/>
        </authorList>
    </citation>
    <scope>NUCLEOTIDE SEQUENCE</scope>
</reference>
<dbReference type="EMBL" id="BQNB010020553">
    <property type="protein sequence ID" value="GJT97190.1"/>
    <property type="molecule type" value="Genomic_DNA"/>
</dbReference>
<feature type="region of interest" description="Disordered" evidence="1">
    <location>
        <begin position="161"/>
        <end position="181"/>
    </location>
</feature>
<dbReference type="Gene3D" id="2.40.70.10">
    <property type="entry name" value="Acid Proteases"/>
    <property type="match status" value="1"/>
</dbReference>
<dbReference type="InterPro" id="IPR021109">
    <property type="entry name" value="Peptidase_aspartic_dom_sf"/>
</dbReference>
<evidence type="ECO:0000313" key="2">
    <source>
        <dbReference type="EMBL" id="GJT97190.1"/>
    </source>
</evidence>
<sequence>MTRGLDVIGDVQDLAAWECILRVFTWSGARMLIKLQGSILNWPSWMLYRLMNKLLIMVDVACRFSQPSIGQPIISQCLQQEEPFCYASNEGSWETEMKERKEQVAEGGWTLDTHATVRKKTLASGSKQSREPMSTILKQGIAVVMLLSLFPTLTFSSRCPPSSLVGSSDRQSSASTAAKPKGTNMGAIDINTFTIEQYLALTRRDKPDVVIPELGNDVDFEIQSQFMSELRCNLFACTDEEDAHEHYNGATTWQGSSHNSNDIAVITKRVDSFGRDIQKLKESVHAIQVACKICEEVHLTKGSHLNEDGKVVEHVKYIGFFEETINKFMEESNKMQAAFDECIRKFKDDMDLKLRMLDDATKNLHVRAEQLTQATLINNMVDKAKTKMRKEPVPFDLPNGNPYIEPTIPPVSFLGHLKKQEDEAQAFRTPEGLKKLKINRSHIRTVKRMLEYLKYVKDVFSSKKPIVEEDTVRLDDRCSTALQNQPPPKENDLGSLTLHCLIVDFVIMDMVEDPNAPLILGRPLLATAQAHIDVFNKQISLGVGEEKILETHEEELELILASDPQSSFTEIQVHSVIVNSEPFIHTQLMSPLYGVFKTPKPCKVDSDSIFPRRSSRTKLDDYGVRISSYGGVICSRKQT</sequence>
<comment type="caution">
    <text evidence="2">The sequence shown here is derived from an EMBL/GenBank/DDBJ whole genome shotgun (WGS) entry which is preliminary data.</text>
</comment>